<sequence length="132" mass="15407">MTQKITYESLKAEQAWLVVSEQLQQRNSLLSMGINYLERLPGDLSVASRLMIIRYHLRVSLRKLTAEARAKPAANMTPDDVKQQWLHIHQLFFLLRQIDAELEKASGVSDNFRQWCETRPQRVYKSSLVHLN</sequence>
<proteinExistence type="predicted"/>
<accession>A0A1S2VJS0</accession>
<comment type="caution">
    <text evidence="1">The sequence shown here is derived from an EMBL/GenBank/DDBJ whole genome shotgun (WGS) entry which is preliminary data.</text>
</comment>
<keyword evidence="2" id="KW-1185">Reference proteome</keyword>
<dbReference type="AlphaFoldDB" id="A0A1S2VJS0"/>
<dbReference type="EMBL" id="MORL01000005">
    <property type="protein sequence ID" value="OIN59011.1"/>
    <property type="molecule type" value="Genomic_DNA"/>
</dbReference>
<dbReference type="RefSeq" id="WP_071503462.1">
    <property type="nucleotide sequence ID" value="NZ_MORL01000005.1"/>
</dbReference>
<evidence type="ECO:0000313" key="2">
    <source>
        <dbReference type="Proteomes" id="UP000181790"/>
    </source>
</evidence>
<evidence type="ECO:0000313" key="1">
    <source>
        <dbReference type="EMBL" id="OIN59011.1"/>
    </source>
</evidence>
<protein>
    <submittedName>
        <fullName evidence="1">Uncharacterized protein</fullName>
    </submittedName>
</protein>
<reference evidence="1 2" key="1">
    <citation type="submission" date="2016-10" db="EMBL/GenBank/DDBJ databases">
        <title>Arsenicibacter rosenii gen. nov., sp. nov., an efficient arsenic-methylating bacterium isolated from an arsenic-contaminated paddy soil.</title>
        <authorList>
            <person name="Huang K."/>
        </authorList>
    </citation>
    <scope>NUCLEOTIDE SEQUENCE [LARGE SCALE GENOMIC DNA]</scope>
    <source>
        <strain evidence="1 2">SM-1</strain>
    </source>
</reference>
<name>A0A1S2VJS0_9BACT</name>
<dbReference type="Proteomes" id="UP000181790">
    <property type="component" value="Unassembled WGS sequence"/>
</dbReference>
<organism evidence="1 2">
    <name type="scientific">Arsenicibacter rosenii</name>
    <dbReference type="NCBI Taxonomy" id="1750698"/>
    <lineage>
        <taxon>Bacteria</taxon>
        <taxon>Pseudomonadati</taxon>
        <taxon>Bacteroidota</taxon>
        <taxon>Cytophagia</taxon>
        <taxon>Cytophagales</taxon>
        <taxon>Spirosomataceae</taxon>
        <taxon>Arsenicibacter</taxon>
    </lineage>
</organism>
<dbReference type="OrthoDB" id="954579at2"/>
<gene>
    <name evidence="1" type="ORF">BLX24_12415</name>
</gene>